<evidence type="ECO:0000313" key="5">
    <source>
        <dbReference type="Proteomes" id="UP000562322"/>
    </source>
</evidence>
<protein>
    <submittedName>
        <fullName evidence="4">PTPRJ phosphatase</fullName>
    </submittedName>
</protein>
<feature type="non-terminal residue" evidence="4">
    <location>
        <position position="1"/>
    </location>
</feature>
<reference evidence="4 5" key="1">
    <citation type="submission" date="2019-09" db="EMBL/GenBank/DDBJ databases">
        <title>Bird 10,000 Genomes (B10K) Project - Family phase.</title>
        <authorList>
            <person name="Zhang G."/>
        </authorList>
    </citation>
    <scope>NUCLEOTIDE SEQUENCE [LARGE SCALE GENOMIC DNA]</scope>
    <source>
        <strain evidence="4">B10K-DU-001-39</strain>
        <tissue evidence="4">Muscle</tissue>
    </source>
</reference>
<feature type="domain" description="Fibronectin type-III" evidence="3">
    <location>
        <begin position="6"/>
        <end position="94"/>
    </location>
</feature>
<dbReference type="InterPro" id="IPR013783">
    <property type="entry name" value="Ig-like_fold"/>
</dbReference>
<feature type="domain" description="Fibronectin type-III" evidence="3">
    <location>
        <begin position="273"/>
        <end position="358"/>
    </location>
</feature>
<dbReference type="CDD" id="cd00063">
    <property type="entry name" value="FN3"/>
    <property type="match status" value="4"/>
</dbReference>
<comment type="caution">
    <text evidence="4">The sequence shown here is derived from an EMBL/GenBank/DDBJ whole genome shotgun (WGS) entry which is preliminary data.</text>
</comment>
<dbReference type="InterPro" id="IPR050713">
    <property type="entry name" value="RTP_Phos/Ushers"/>
</dbReference>
<feature type="domain" description="Fibronectin type-III" evidence="3">
    <location>
        <begin position="184"/>
        <end position="272"/>
    </location>
</feature>
<evidence type="ECO:0000256" key="1">
    <source>
        <dbReference type="ARBA" id="ARBA00022737"/>
    </source>
</evidence>
<gene>
    <name evidence="4" type="primary">Ptprj</name>
    <name evidence="4" type="ORF">ALELAT_R08140</name>
</gene>
<dbReference type="PROSITE" id="PS50853">
    <property type="entry name" value="FN3"/>
    <property type="match status" value="4"/>
</dbReference>
<sequence length="358" mass="37410">FPEPSPVFDLKAVYIGATSVNLTWTANDTASGSYSYRIEVANDAFVSNTTSNATGAEITGLIPGTLYTFTVFAVAADGRTEGEGASISLYTQPSPVLDLKAAYVGATSVNLTWTANDMASGSYSYRIEVANDAFVSNTTSHATGAEITGLMPGTLYRFTVFAVAADGRTEGEGASISLYTQPNQVLDLKAAYVGATSVNLTWMANDMASGSYSYRIEVANDAFVSNTTSNATGAEITGLMPGTLYRFTVFAVAADGRTEGEGASISLYTQPSPVFDLKAVYVGATSVNLTWTANDTASGSYSYRIEAANDAFISNMTSNATGAEITGLIPGTLYRFTVFAVAADGRTEGEGASISLYT</sequence>
<dbReference type="GO" id="GO:0043235">
    <property type="term" value="C:receptor complex"/>
    <property type="evidence" value="ECO:0007669"/>
    <property type="project" value="TreeGrafter"/>
</dbReference>
<dbReference type="EMBL" id="VXAV01011794">
    <property type="protein sequence ID" value="NXL95670.1"/>
    <property type="molecule type" value="Genomic_DNA"/>
</dbReference>
<proteinExistence type="inferred from homology"/>
<keyword evidence="5" id="KW-1185">Reference proteome</keyword>
<organism evidence="4 5">
    <name type="scientific">Alectura lathami</name>
    <name type="common">Australian brush turkey</name>
    <dbReference type="NCBI Taxonomy" id="81907"/>
    <lineage>
        <taxon>Eukaryota</taxon>
        <taxon>Metazoa</taxon>
        <taxon>Chordata</taxon>
        <taxon>Craniata</taxon>
        <taxon>Vertebrata</taxon>
        <taxon>Euteleostomi</taxon>
        <taxon>Archelosauria</taxon>
        <taxon>Archosauria</taxon>
        <taxon>Dinosauria</taxon>
        <taxon>Saurischia</taxon>
        <taxon>Theropoda</taxon>
        <taxon>Coelurosauria</taxon>
        <taxon>Aves</taxon>
        <taxon>Neognathae</taxon>
        <taxon>Galloanserae</taxon>
        <taxon>Galliformes</taxon>
        <taxon>Megapodiidae</taxon>
        <taxon>Alectura</taxon>
    </lineage>
</organism>
<evidence type="ECO:0000313" key="4">
    <source>
        <dbReference type="EMBL" id="NXL95670.1"/>
    </source>
</evidence>
<comment type="similarity">
    <text evidence="2">Belongs to the protein-tyrosine phosphatase family. Receptor class 3 subfamily.</text>
</comment>
<name>A0A7L0WWW4_ALELA</name>
<dbReference type="Pfam" id="PF00041">
    <property type="entry name" value="fn3"/>
    <property type="match status" value="4"/>
</dbReference>
<feature type="non-terminal residue" evidence="4">
    <location>
        <position position="358"/>
    </location>
</feature>
<dbReference type="OrthoDB" id="9117963at2759"/>
<dbReference type="Gene3D" id="2.60.40.10">
    <property type="entry name" value="Immunoglobulins"/>
    <property type="match status" value="4"/>
</dbReference>
<dbReference type="InterPro" id="IPR036116">
    <property type="entry name" value="FN3_sf"/>
</dbReference>
<accession>A0A7L0WWW4</accession>
<dbReference type="Proteomes" id="UP000562322">
    <property type="component" value="Unassembled WGS sequence"/>
</dbReference>
<dbReference type="PANTHER" id="PTHR46957">
    <property type="entry name" value="CYTOKINE RECEPTOR"/>
    <property type="match status" value="1"/>
</dbReference>
<keyword evidence="1" id="KW-0677">Repeat</keyword>
<dbReference type="InterPro" id="IPR003961">
    <property type="entry name" value="FN3_dom"/>
</dbReference>
<evidence type="ECO:0000259" key="3">
    <source>
        <dbReference type="PROSITE" id="PS50853"/>
    </source>
</evidence>
<dbReference type="PANTHER" id="PTHR46957:SF5">
    <property type="entry name" value="PROTEIN-TYROSINE-PHOSPHATASE"/>
    <property type="match status" value="1"/>
</dbReference>
<dbReference type="SMART" id="SM00060">
    <property type="entry name" value="FN3"/>
    <property type="match status" value="4"/>
</dbReference>
<dbReference type="AlphaFoldDB" id="A0A7L0WWW4"/>
<dbReference type="FunFam" id="2.60.40.10:FF:000362">
    <property type="entry name" value="Receptor-type tyrosine-protein phosphatase eta"/>
    <property type="match status" value="4"/>
</dbReference>
<feature type="domain" description="Fibronectin type-III" evidence="3">
    <location>
        <begin position="95"/>
        <end position="183"/>
    </location>
</feature>
<evidence type="ECO:0000256" key="2">
    <source>
        <dbReference type="ARBA" id="ARBA00025789"/>
    </source>
</evidence>
<dbReference type="SUPFAM" id="SSF49265">
    <property type="entry name" value="Fibronectin type III"/>
    <property type="match status" value="2"/>
</dbReference>